<comment type="caution">
    <text evidence="2">The sequence shown here is derived from an EMBL/GenBank/DDBJ whole genome shotgun (WGS) entry which is preliminary data.</text>
</comment>
<dbReference type="OrthoDB" id="8780698at2"/>
<dbReference type="RefSeq" id="WP_120607391.1">
    <property type="nucleotide sequence ID" value="NZ_JABFJX010000068.1"/>
</dbReference>
<reference evidence="3" key="1">
    <citation type="submission" date="2018-09" db="EMBL/GenBank/DDBJ databases">
        <authorList>
            <person name="Livingstone P.G."/>
            <person name="Whitworth D.E."/>
        </authorList>
    </citation>
    <scope>NUCLEOTIDE SEQUENCE [LARGE SCALE GENOMIC DNA]</scope>
    <source>
        <strain evidence="3">CA043D</strain>
    </source>
</reference>
<evidence type="ECO:0000256" key="1">
    <source>
        <dbReference type="SAM" id="SignalP"/>
    </source>
</evidence>
<protein>
    <submittedName>
        <fullName evidence="2">Uncharacterized protein</fullName>
    </submittedName>
</protein>
<feature type="chain" id="PRO_5017436516" evidence="1">
    <location>
        <begin position="28"/>
        <end position="165"/>
    </location>
</feature>
<accession>A0A3A8JKG8</accession>
<name>A0A3A8JKG8_9BACT</name>
<dbReference type="Proteomes" id="UP000268313">
    <property type="component" value="Unassembled WGS sequence"/>
</dbReference>
<keyword evidence="3" id="KW-1185">Reference proteome</keyword>
<feature type="signal peptide" evidence="1">
    <location>
        <begin position="1"/>
        <end position="27"/>
    </location>
</feature>
<dbReference type="EMBL" id="RAWE01000240">
    <property type="protein sequence ID" value="RKG95835.1"/>
    <property type="molecule type" value="Genomic_DNA"/>
</dbReference>
<proteinExistence type="predicted"/>
<organism evidence="2 3">
    <name type="scientific">Corallococcus carmarthensis</name>
    <dbReference type="NCBI Taxonomy" id="2316728"/>
    <lineage>
        <taxon>Bacteria</taxon>
        <taxon>Pseudomonadati</taxon>
        <taxon>Myxococcota</taxon>
        <taxon>Myxococcia</taxon>
        <taxon>Myxococcales</taxon>
        <taxon>Cystobacterineae</taxon>
        <taxon>Myxococcaceae</taxon>
        <taxon>Corallococcus</taxon>
    </lineage>
</organism>
<evidence type="ECO:0000313" key="3">
    <source>
        <dbReference type="Proteomes" id="UP000268313"/>
    </source>
</evidence>
<sequence>MSRHSFHAFVLSGVLGWGLAGVPAALASDVQSEQSQQGLRVTYLLYSGRPNPVVLVTDPGQVRAIEEQLDRILASGERVTKAGSPALLGYTGIQIERLGDAGRHGRPLVLRGDVLSVKADPAVAATSSQVTVSREAVGLESLLLELGQSQKMLGDMELSVIRQTR</sequence>
<keyword evidence="1" id="KW-0732">Signal</keyword>
<gene>
    <name evidence="2" type="ORF">D7X32_37865</name>
</gene>
<evidence type="ECO:0000313" key="2">
    <source>
        <dbReference type="EMBL" id="RKG95835.1"/>
    </source>
</evidence>
<dbReference type="AlphaFoldDB" id="A0A3A8JKG8"/>